<evidence type="ECO:0000259" key="14">
    <source>
        <dbReference type="PROSITE" id="PS50109"/>
    </source>
</evidence>
<dbReference type="GO" id="GO:0016036">
    <property type="term" value="P:cellular response to phosphate starvation"/>
    <property type="evidence" value="ECO:0007669"/>
    <property type="project" value="TreeGrafter"/>
</dbReference>
<dbReference type="EMBL" id="LBVV01000007">
    <property type="protein sequence ID" value="KKQ94810.1"/>
    <property type="molecule type" value="Genomic_DNA"/>
</dbReference>
<evidence type="ECO:0000256" key="4">
    <source>
        <dbReference type="ARBA" id="ARBA00012438"/>
    </source>
</evidence>
<evidence type="ECO:0000256" key="8">
    <source>
        <dbReference type="ARBA" id="ARBA00022741"/>
    </source>
</evidence>
<evidence type="ECO:0000259" key="16">
    <source>
        <dbReference type="PROSITE" id="PS50113"/>
    </source>
</evidence>
<evidence type="ECO:0000256" key="11">
    <source>
        <dbReference type="ARBA" id="ARBA00023012"/>
    </source>
</evidence>
<dbReference type="GO" id="GO:0005886">
    <property type="term" value="C:plasma membrane"/>
    <property type="evidence" value="ECO:0007669"/>
    <property type="project" value="UniProtKB-SubCell"/>
</dbReference>
<dbReference type="Pfam" id="PF02518">
    <property type="entry name" value="HATPase_c"/>
    <property type="match status" value="1"/>
</dbReference>
<dbReference type="InterPro" id="IPR036097">
    <property type="entry name" value="HisK_dim/P_sf"/>
</dbReference>
<evidence type="ECO:0000256" key="7">
    <source>
        <dbReference type="ARBA" id="ARBA00022679"/>
    </source>
</evidence>
<dbReference type="InterPro" id="IPR000700">
    <property type="entry name" value="PAS-assoc_C"/>
</dbReference>
<keyword evidence="6" id="KW-0597">Phosphoprotein</keyword>
<accession>A0A0G0M377</accession>
<dbReference type="Proteomes" id="UP000034207">
    <property type="component" value="Unassembled WGS sequence"/>
</dbReference>
<dbReference type="Gene3D" id="1.10.287.130">
    <property type="match status" value="1"/>
</dbReference>
<dbReference type="PRINTS" id="PR00344">
    <property type="entry name" value="BCTRLSENSOR"/>
</dbReference>
<feature type="domain" description="PAS" evidence="15">
    <location>
        <begin position="181"/>
        <end position="225"/>
    </location>
</feature>
<proteinExistence type="predicted"/>
<evidence type="ECO:0000313" key="18">
    <source>
        <dbReference type="Proteomes" id="UP000034207"/>
    </source>
</evidence>
<dbReference type="Pfam" id="PF00512">
    <property type="entry name" value="HisKA"/>
    <property type="match status" value="1"/>
</dbReference>
<sequence length="544" mass="60512">MYWFIRIVSSLGGLGIIIYYVLLYFTDNKVDAAPYAPLGVALAALVIFNTTVAGTIKKRNENLFIKFEVLIYSILGFLLINLNGGYESPLFFLTYFGIVFAFFYSIQLGIVIAAMIALYIIYQQFLDTNGNFAQASIVLIVYQLGGIMLASAIAAYYSKLLKSTATEKSQMQGMVKKLTADKSKDDAILSSMADGVYVVDSERKIVIFNEAAEELTGWKSADACGLFCGNVMKLKDDQDLSVCEKSCPMLVTWSSGENVVRNDMCFVNKFKKAIQISGSYMPIKDNSGEVNGGLCVFRDITEQHALERQKEEFVSTASHEMRTPLTALEGYIDLAKGPTAQIDPKTREFLEKAYAQVRQMSHLMQDLLNVSRIEDNKLELRKASFEIADLIKSVIEIMKPKADEKKLKLTFNESNINFGGKKAIGVSTKVAADIDKIREVLNNLIENATKYTREGSIQVSVTYDHDFATVCVADTGIGISEDDQKHLFQKFYQVADYETREVGGTGLGLYITRSLIELNGGKIWIESKKGAGSKFLFTLPRSID</sequence>
<dbReference type="PROSITE" id="PS50113">
    <property type="entry name" value="PAC"/>
    <property type="match status" value="1"/>
</dbReference>
<feature type="transmembrane region" description="Helical" evidence="13">
    <location>
        <begin position="132"/>
        <end position="157"/>
    </location>
</feature>
<dbReference type="PANTHER" id="PTHR45453">
    <property type="entry name" value="PHOSPHATE REGULON SENSOR PROTEIN PHOR"/>
    <property type="match status" value="1"/>
</dbReference>
<comment type="subcellular location">
    <subcellularLocation>
        <location evidence="2">Cell membrane</location>
    </subcellularLocation>
    <subcellularLocation>
        <location evidence="3">Membrane raft</location>
        <topology evidence="3">Multi-pass membrane protein</topology>
    </subcellularLocation>
</comment>
<gene>
    <name evidence="17" type="ORF">UT18_C0007G0066</name>
</gene>
<dbReference type="PROSITE" id="PS50109">
    <property type="entry name" value="HIS_KIN"/>
    <property type="match status" value="1"/>
</dbReference>
<dbReference type="CDD" id="cd16922">
    <property type="entry name" value="HATPase_EvgS-ArcB-TorS-like"/>
    <property type="match status" value="1"/>
</dbReference>
<evidence type="ECO:0000256" key="13">
    <source>
        <dbReference type="SAM" id="Phobius"/>
    </source>
</evidence>
<evidence type="ECO:0000256" key="10">
    <source>
        <dbReference type="ARBA" id="ARBA00022840"/>
    </source>
</evidence>
<dbReference type="NCBIfam" id="TIGR00229">
    <property type="entry name" value="sensory_box"/>
    <property type="match status" value="1"/>
</dbReference>
<dbReference type="SUPFAM" id="SSF55785">
    <property type="entry name" value="PYP-like sensor domain (PAS domain)"/>
    <property type="match status" value="1"/>
</dbReference>
<dbReference type="PANTHER" id="PTHR45453:SF1">
    <property type="entry name" value="PHOSPHATE REGULON SENSOR PROTEIN PHOR"/>
    <property type="match status" value="1"/>
</dbReference>
<evidence type="ECO:0000256" key="9">
    <source>
        <dbReference type="ARBA" id="ARBA00022777"/>
    </source>
</evidence>
<dbReference type="SMART" id="SM00388">
    <property type="entry name" value="HisKA"/>
    <property type="match status" value="1"/>
</dbReference>
<keyword evidence="9 17" id="KW-0418">Kinase</keyword>
<dbReference type="GO" id="GO:0005524">
    <property type="term" value="F:ATP binding"/>
    <property type="evidence" value="ECO:0007669"/>
    <property type="project" value="UniProtKB-KW"/>
</dbReference>
<dbReference type="SUPFAM" id="SSF47384">
    <property type="entry name" value="Homodimeric domain of signal transducing histidine kinase"/>
    <property type="match status" value="1"/>
</dbReference>
<reference evidence="17 18" key="1">
    <citation type="journal article" date="2015" name="Nature">
        <title>rRNA introns, odd ribosomes, and small enigmatic genomes across a large radiation of phyla.</title>
        <authorList>
            <person name="Brown C.T."/>
            <person name="Hug L.A."/>
            <person name="Thomas B.C."/>
            <person name="Sharon I."/>
            <person name="Castelle C.J."/>
            <person name="Singh A."/>
            <person name="Wilkins M.J."/>
            <person name="Williams K.H."/>
            <person name="Banfield J.F."/>
        </authorList>
    </citation>
    <scope>NUCLEOTIDE SEQUENCE [LARGE SCALE GENOMIC DNA]</scope>
</reference>
<evidence type="ECO:0000313" key="17">
    <source>
        <dbReference type="EMBL" id="KKQ94810.1"/>
    </source>
</evidence>
<dbReference type="InterPro" id="IPR005467">
    <property type="entry name" value="His_kinase_dom"/>
</dbReference>
<dbReference type="STRING" id="1618345.UT18_C0007G0066"/>
<name>A0A0G0M377_UNCC2</name>
<keyword evidence="10" id="KW-0067">ATP-binding</keyword>
<keyword evidence="11" id="KW-0902">Two-component regulatory system</keyword>
<feature type="transmembrane region" description="Helical" evidence="13">
    <location>
        <begin position="63"/>
        <end position="80"/>
    </location>
</feature>
<feature type="domain" description="PAC" evidence="16">
    <location>
        <begin position="260"/>
        <end position="312"/>
    </location>
</feature>
<dbReference type="GO" id="GO:0006355">
    <property type="term" value="P:regulation of DNA-templated transcription"/>
    <property type="evidence" value="ECO:0007669"/>
    <property type="project" value="InterPro"/>
</dbReference>
<dbReference type="PROSITE" id="PS50112">
    <property type="entry name" value="PAS"/>
    <property type="match status" value="1"/>
</dbReference>
<keyword evidence="13" id="KW-0812">Transmembrane</keyword>
<dbReference type="InterPro" id="IPR004358">
    <property type="entry name" value="Sig_transdc_His_kin-like_C"/>
</dbReference>
<dbReference type="SUPFAM" id="SSF55874">
    <property type="entry name" value="ATPase domain of HSP90 chaperone/DNA topoisomerase II/histidine kinase"/>
    <property type="match status" value="1"/>
</dbReference>
<feature type="transmembrane region" description="Helical" evidence="13">
    <location>
        <begin position="92"/>
        <end position="120"/>
    </location>
</feature>
<keyword evidence="8" id="KW-0547">Nucleotide-binding</keyword>
<dbReference type="Gene3D" id="3.30.565.10">
    <property type="entry name" value="Histidine kinase-like ATPase, C-terminal domain"/>
    <property type="match status" value="1"/>
</dbReference>
<dbReference type="CDD" id="cd00082">
    <property type="entry name" value="HisKA"/>
    <property type="match status" value="1"/>
</dbReference>
<keyword evidence="5" id="KW-1003">Cell membrane</keyword>
<dbReference type="InterPro" id="IPR013767">
    <property type="entry name" value="PAS_fold"/>
</dbReference>
<dbReference type="InterPro" id="IPR003661">
    <property type="entry name" value="HisK_dim/P_dom"/>
</dbReference>
<dbReference type="InterPro" id="IPR036890">
    <property type="entry name" value="HATPase_C_sf"/>
</dbReference>
<dbReference type="SMART" id="SM00091">
    <property type="entry name" value="PAS"/>
    <property type="match status" value="1"/>
</dbReference>
<evidence type="ECO:0000256" key="12">
    <source>
        <dbReference type="ARBA" id="ARBA00023136"/>
    </source>
</evidence>
<protein>
    <recommendedName>
        <fullName evidence="4">histidine kinase</fullName>
        <ecNumber evidence="4">2.7.13.3</ecNumber>
    </recommendedName>
</protein>
<dbReference type="Pfam" id="PF00989">
    <property type="entry name" value="PAS"/>
    <property type="match status" value="1"/>
</dbReference>
<dbReference type="AlphaFoldDB" id="A0A0G0M377"/>
<dbReference type="InterPro" id="IPR035965">
    <property type="entry name" value="PAS-like_dom_sf"/>
</dbReference>
<comment type="caution">
    <text evidence="17">The sequence shown here is derived from an EMBL/GenBank/DDBJ whole genome shotgun (WGS) entry which is preliminary data.</text>
</comment>
<feature type="transmembrane region" description="Helical" evidence="13">
    <location>
        <begin position="32"/>
        <end position="56"/>
    </location>
</feature>
<dbReference type="SMART" id="SM00387">
    <property type="entry name" value="HATPase_c"/>
    <property type="match status" value="1"/>
</dbReference>
<evidence type="ECO:0000259" key="15">
    <source>
        <dbReference type="PROSITE" id="PS50112"/>
    </source>
</evidence>
<evidence type="ECO:0000256" key="2">
    <source>
        <dbReference type="ARBA" id="ARBA00004236"/>
    </source>
</evidence>
<evidence type="ECO:0000256" key="1">
    <source>
        <dbReference type="ARBA" id="ARBA00000085"/>
    </source>
</evidence>
<dbReference type="InterPro" id="IPR000014">
    <property type="entry name" value="PAS"/>
</dbReference>
<evidence type="ECO:0000256" key="3">
    <source>
        <dbReference type="ARBA" id="ARBA00004314"/>
    </source>
</evidence>
<dbReference type="InterPro" id="IPR050351">
    <property type="entry name" value="BphY/WalK/GraS-like"/>
</dbReference>
<dbReference type="GO" id="GO:0045121">
    <property type="term" value="C:membrane raft"/>
    <property type="evidence" value="ECO:0007669"/>
    <property type="project" value="UniProtKB-SubCell"/>
</dbReference>
<keyword evidence="7" id="KW-0808">Transferase</keyword>
<feature type="transmembrane region" description="Helical" evidence="13">
    <location>
        <begin position="7"/>
        <end position="26"/>
    </location>
</feature>
<evidence type="ECO:0000256" key="5">
    <source>
        <dbReference type="ARBA" id="ARBA00022475"/>
    </source>
</evidence>
<dbReference type="InterPro" id="IPR003594">
    <property type="entry name" value="HATPase_dom"/>
</dbReference>
<evidence type="ECO:0000256" key="6">
    <source>
        <dbReference type="ARBA" id="ARBA00022553"/>
    </source>
</evidence>
<keyword evidence="12 13" id="KW-0472">Membrane</keyword>
<feature type="domain" description="Histidine kinase" evidence="14">
    <location>
        <begin position="316"/>
        <end position="543"/>
    </location>
</feature>
<dbReference type="CDD" id="cd00130">
    <property type="entry name" value="PAS"/>
    <property type="match status" value="1"/>
</dbReference>
<dbReference type="Gene3D" id="3.30.450.20">
    <property type="entry name" value="PAS domain"/>
    <property type="match status" value="1"/>
</dbReference>
<dbReference type="EC" id="2.7.13.3" evidence="4"/>
<dbReference type="FunFam" id="1.10.287.130:FF:000001">
    <property type="entry name" value="Two-component sensor histidine kinase"/>
    <property type="match status" value="1"/>
</dbReference>
<dbReference type="FunFam" id="3.30.565.10:FF:000023">
    <property type="entry name" value="PAS domain-containing sensor histidine kinase"/>
    <property type="match status" value="1"/>
</dbReference>
<dbReference type="GO" id="GO:0000155">
    <property type="term" value="F:phosphorelay sensor kinase activity"/>
    <property type="evidence" value="ECO:0007669"/>
    <property type="project" value="InterPro"/>
</dbReference>
<organism evidence="17 18">
    <name type="scientific">candidate division CPR2 bacterium GW2011_GWC2_39_10</name>
    <dbReference type="NCBI Taxonomy" id="1618345"/>
    <lineage>
        <taxon>Bacteria</taxon>
        <taxon>Bacteria division CPR2</taxon>
    </lineage>
</organism>
<dbReference type="GO" id="GO:0004721">
    <property type="term" value="F:phosphoprotein phosphatase activity"/>
    <property type="evidence" value="ECO:0007669"/>
    <property type="project" value="TreeGrafter"/>
</dbReference>
<keyword evidence="13" id="KW-1133">Transmembrane helix</keyword>
<comment type="catalytic activity">
    <reaction evidence="1">
        <text>ATP + protein L-histidine = ADP + protein N-phospho-L-histidine.</text>
        <dbReference type="EC" id="2.7.13.3"/>
    </reaction>
</comment>